<feature type="chain" id="PRO_5030791325" description="DUF4402 domain-containing protein" evidence="1">
    <location>
        <begin position="20"/>
        <end position="143"/>
    </location>
</feature>
<proteinExistence type="predicted"/>
<keyword evidence="1" id="KW-0732">Signal</keyword>
<evidence type="ECO:0000256" key="1">
    <source>
        <dbReference type="SAM" id="SignalP"/>
    </source>
</evidence>
<protein>
    <recommendedName>
        <fullName evidence="4">DUF4402 domain-containing protein</fullName>
    </recommendedName>
</protein>
<evidence type="ECO:0008006" key="4">
    <source>
        <dbReference type="Google" id="ProtNLM"/>
    </source>
</evidence>
<accession>A0A7W6JFP1</accession>
<evidence type="ECO:0000313" key="2">
    <source>
        <dbReference type="EMBL" id="MBB4084278.1"/>
    </source>
</evidence>
<comment type="caution">
    <text evidence="2">The sequence shown here is derived from an EMBL/GenBank/DDBJ whole genome shotgun (WGS) entry which is preliminary data.</text>
</comment>
<dbReference type="AlphaFoldDB" id="A0A7W6JFP1"/>
<sequence length="143" mass="14815">MRIPLLIVAALLLPTAAAAQSARSTSSLTIENSLQVATTAPVRLKVSSEPGFEAVVSVQADAPAIIMVGGDPNRVYRVRIPNGGAVGQAHAFRIVSDNGGDISTSGVSRLDSEGRDRLEITGLDGLLSVTDEAASFPLSIVYE</sequence>
<evidence type="ECO:0000313" key="3">
    <source>
        <dbReference type="Proteomes" id="UP000529946"/>
    </source>
</evidence>
<dbReference type="EMBL" id="JACIDM010000003">
    <property type="protein sequence ID" value="MBB4084278.1"/>
    <property type="molecule type" value="Genomic_DNA"/>
</dbReference>
<keyword evidence="3" id="KW-1185">Reference proteome</keyword>
<organism evidence="2 3">
    <name type="scientific">Brevundimonas lenta</name>
    <dbReference type="NCBI Taxonomy" id="424796"/>
    <lineage>
        <taxon>Bacteria</taxon>
        <taxon>Pseudomonadati</taxon>
        <taxon>Pseudomonadota</taxon>
        <taxon>Alphaproteobacteria</taxon>
        <taxon>Caulobacterales</taxon>
        <taxon>Caulobacteraceae</taxon>
        <taxon>Brevundimonas</taxon>
    </lineage>
</organism>
<reference evidence="2 3" key="1">
    <citation type="submission" date="2020-08" db="EMBL/GenBank/DDBJ databases">
        <title>Genomic Encyclopedia of Type Strains, Phase IV (KMG-IV): sequencing the most valuable type-strain genomes for metagenomic binning, comparative biology and taxonomic classification.</title>
        <authorList>
            <person name="Goeker M."/>
        </authorList>
    </citation>
    <scope>NUCLEOTIDE SEQUENCE [LARGE SCALE GENOMIC DNA]</scope>
    <source>
        <strain evidence="2 3">DSM 23960</strain>
    </source>
</reference>
<gene>
    <name evidence="2" type="ORF">GGR12_003166</name>
</gene>
<dbReference type="Proteomes" id="UP000529946">
    <property type="component" value="Unassembled WGS sequence"/>
</dbReference>
<name>A0A7W6JFP1_9CAUL</name>
<dbReference type="RefSeq" id="WP_183205585.1">
    <property type="nucleotide sequence ID" value="NZ_BAAAER010000003.1"/>
</dbReference>
<feature type="signal peptide" evidence="1">
    <location>
        <begin position="1"/>
        <end position="19"/>
    </location>
</feature>